<dbReference type="PANTHER" id="PTHR43976">
    <property type="entry name" value="SHORT CHAIN DEHYDROGENASE"/>
    <property type="match status" value="1"/>
</dbReference>
<gene>
    <name evidence="4" type="ORF">MMF94_18370</name>
</gene>
<dbReference type="Proteomes" id="UP001299970">
    <property type="component" value="Unassembled WGS sequence"/>
</dbReference>
<keyword evidence="5" id="KW-1185">Reference proteome</keyword>
<comment type="similarity">
    <text evidence="1 3">Belongs to the short-chain dehydrogenases/reductases (SDR) family.</text>
</comment>
<dbReference type="PRINTS" id="PR00080">
    <property type="entry name" value="SDRFAMILY"/>
</dbReference>
<evidence type="ECO:0000256" key="3">
    <source>
        <dbReference type="RuleBase" id="RU000363"/>
    </source>
</evidence>
<dbReference type="RefSeq" id="WP_241038127.1">
    <property type="nucleotide sequence ID" value="NZ_BAAAJF010000019.1"/>
</dbReference>
<dbReference type="SUPFAM" id="SSF51735">
    <property type="entry name" value="NAD(P)-binding Rossmann-fold domains"/>
    <property type="match status" value="1"/>
</dbReference>
<evidence type="ECO:0000313" key="4">
    <source>
        <dbReference type="EMBL" id="MCH6167655.1"/>
    </source>
</evidence>
<dbReference type="EMBL" id="JAKXMK010000015">
    <property type="protein sequence ID" value="MCH6167655.1"/>
    <property type="molecule type" value="Genomic_DNA"/>
</dbReference>
<dbReference type="InterPro" id="IPR036291">
    <property type="entry name" value="NAD(P)-bd_dom_sf"/>
</dbReference>
<keyword evidence="2" id="KW-0560">Oxidoreductase</keyword>
<evidence type="ECO:0000256" key="1">
    <source>
        <dbReference type="ARBA" id="ARBA00006484"/>
    </source>
</evidence>
<comment type="caution">
    <text evidence="4">The sequence shown here is derived from an EMBL/GenBank/DDBJ whole genome shotgun (WGS) entry which is preliminary data.</text>
</comment>
<accession>A0ABS9TGI2</accession>
<dbReference type="InterPro" id="IPR051911">
    <property type="entry name" value="SDR_oxidoreductase"/>
</dbReference>
<dbReference type="Pfam" id="PF00106">
    <property type="entry name" value="adh_short"/>
    <property type="match status" value="1"/>
</dbReference>
<proteinExistence type="inferred from homology"/>
<dbReference type="InterPro" id="IPR002347">
    <property type="entry name" value="SDR_fam"/>
</dbReference>
<organism evidence="4 5">
    <name type="scientific">Pseudonocardia alaniniphila</name>
    <dbReference type="NCBI Taxonomy" id="75291"/>
    <lineage>
        <taxon>Bacteria</taxon>
        <taxon>Bacillati</taxon>
        <taxon>Actinomycetota</taxon>
        <taxon>Actinomycetes</taxon>
        <taxon>Pseudonocardiales</taxon>
        <taxon>Pseudonocardiaceae</taxon>
        <taxon>Pseudonocardia</taxon>
    </lineage>
</organism>
<evidence type="ECO:0000313" key="5">
    <source>
        <dbReference type="Proteomes" id="UP001299970"/>
    </source>
</evidence>
<dbReference type="Gene3D" id="3.40.50.720">
    <property type="entry name" value="NAD(P)-binding Rossmann-like Domain"/>
    <property type="match status" value="1"/>
</dbReference>
<dbReference type="CDD" id="cd05374">
    <property type="entry name" value="17beta-HSD-like_SDR_c"/>
    <property type="match status" value="1"/>
</dbReference>
<protein>
    <submittedName>
        <fullName evidence="4">SDR family oxidoreductase</fullName>
    </submittedName>
</protein>
<dbReference type="PRINTS" id="PR00081">
    <property type="entry name" value="GDHRDH"/>
</dbReference>
<dbReference type="NCBIfam" id="NF005065">
    <property type="entry name" value="PRK06482.1"/>
    <property type="match status" value="1"/>
</dbReference>
<dbReference type="PANTHER" id="PTHR43976:SF16">
    <property type="entry name" value="SHORT-CHAIN DEHYDROGENASE_REDUCTASE FAMILY PROTEIN"/>
    <property type="match status" value="1"/>
</dbReference>
<name>A0ABS9TGI2_9PSEU</name>
<evidence type="ECO:0000256" key="2">
    <source>
        <dbReference type="ARBA" id="ARBA00023002"/>
    </source>
</evidence>
<sequence length="279" mass="29975">MSTNPRTERRWFVTGASSGMGRHLVERVLDLGDKVVATVRRPEALADLEARHGGALQVELFDLRDLPAITGLVERVTAQIPVDVVVNNAGYCVIGALEELADEQIQDQLKTLLHAPIAITRAFLDALRKNGGGHLLQISSMGGQTAFPGSSIYHAAKWGLEGFTESVAQEVAPFGIHCTIIEPGAIRTGFGRALQFATELPPYETGPVAGLRDYARRGDEIFPGDPAKVAAILVEVTTMPAPPLRLALGDDAFEALGAAFDSRGKILRQYEKLSRSVAL</sequence>
<reference evidence="4 5" key="1">
    <citation type="submission" date="2022-03" db="EMBL/GenBank/DDBJ databases">
        <title>Pseudonocardia alaer sp. nov., a novel actinomycete isolated from reed forest soil.</title>
        <authorList>
            <person name="Wang L."/>
        </authorList>
    </citation>
    <scope>NUCLEOTIDE SEQUENCE [LARGE SCALE GENOMIC DNA]</scope>
    <source>
        <strain evidence="4 5">Y-16303</strain>
    </source>
</reference>